<dbReference type="Proteomes" id="UP001501523">
    <property type="component" value="Unassembled WGS sequence"/>
</dbReference>
<feature type="transmembrane region" description="Helical" evidence="1">
    <location>
        <begin position="6"/>
        <end position="28"/>
    </location>
</feature>
<feature type="transmembrane region" description="Helical" evidence="1">
    <location>
        <begin position="74"/>
        <end position="95"/>
    </location>
</feature>
<accession>A0ABN1IEB2</accession>
<dbReference type="RefSeq" id="WP_343788066.1">
    <property type="nucleotide sequence ID" value="NZ_BAAAEU010000006.1"/>
</dbReference>
<organism evidence="2 3">
    <name type="scientific">Dokdonella soli</name>
    <dbReference type="NCBI Taxonomy" id="529810"/>
    <lineage>
        <taxon>Bacteria</taxon>
        <taxon>Pseudomonadati</taxon>
        <taxon>Pseudomonadota</taxon>
        <taxon>Gammaproteobacteria</taxon>
        <taxon>Lysobacterales</taxon>
        <taxon>Rhodanobacteraceae</taxon>
        <taxon>Dokdonella</taxon>
    </lineage>
</organism>
<feature type="transmembrane region" description="Helical" evidence="1">
    <location>
        <begin position="107"/>
        <end position="136"/>
    </location>
</feature>
<gene>
    <name evidence="2" type="ORF">GCM10009105_11320</name>
</gene>
<reference evidence="2 3" key="1">
    <citation type="journal article" date="2019" name="Int. J. Syst. Evol. Microbiol.">
        <title>The Global Catalogue of Microorganisms (GCM) 10K type strain sequencing project: providing services to taxonomists for standard genome sequencing and annotation.</title>
        <authorList>
            <consortium name="The Broad Institute Genomics Platform"/>
            <consortium name="The Broad Institute Genome Sequencing Center for Infectious Disease"/>
            <person name="Wu L."/>
            <person name="Ma J."/>
        </authorList>
    </citation>
    <scope>NUCLEOTIDE SEQUENCE [LARGE SCALE GENOMIC DNA]</scope>
    <source>
        <strain evidence="2 3">JCM 15421</strain>
    </source>
</reference>
<dbReference type="EMBL" id="BAAAEU010000006">
    <property type="protein sequence ID" value="GAA0710295.1"/>
    <property type="molecule type" value="Genomic_DNA"/>
</dbReference>
<evidence type="ECO:0000256" key="1">
    <source>
        <dbReference type="SAM" id="Phobius"/>
    </source>
</evidence>
<keyword evidence="1" id="KW-1133">Transmembrane helix</keyword>
<protein>
    <submittedName>
        <fullName evidence="2">Uncharacterized protein</fullName>
    </submittedName>
</protein>
<name>A0ABN1IEB2_9GAMM</name>
<keyword evidence="1" id="KW-0472">Membrane</keyword>
<feature type="transmembrane region" description="Helical" evidence="1">
    <location>
        <begin position="48"/>
        <end position="68"/>
    </location>
</feature>
<evidence type="ECO:0000313" key="2">
    <source>
        <dbReference type="EMBL" id="GAA0710295.1"/>
    </source>
</evidence>
<keyword evidence="3" id="KW-1185">Reference proteome</keyword>
<proteinExistence type="predicted"/>
<comment type="caution">
    <text evidence="2">The sequence shown here is derived from an EMBL/GenBank/DDBJ whole genome shotgun (WGS) entry which is preliminary data.</text>
</comment>
<evidence type="ECO:0000313" key="3">
    <source>
        <dbReference type="Proteomes" id="UP001501523"/>
    </source>
</evidence>
<sequence>MFVIDVASALLTFAQVAIGLAGFSAILVALSGKPHQWTPVDAFRIRNILAFSFQSVFLSLIPFVLAFFSLPESTVWQVSLLILAIATLGGVLLVLRGVYRLSPSERAVLNAAVVSTVIAVLFIMAAVELLAAFGIVRPASGVFFLGLVVLLGISTVLVARFLFARPAD</sequence>
<keyword evidence="1" id="KW-0812">Transmembrane</keyword>
<feature type="transmembrane region" description="Helical" evidence="1">
    <location>
        <begin position="142"/>
        <end position="163"/>
    </location>
</feature>